<evidence type="ECO:0000313" key="5">
    <source>
        <dbReference type="Proteomes" id="UP000051574"/>
    </source>
</evidence>
<feature type="region of interest" description="Disordered" evidence="1">
    <location>
        <begin position="955"/>
        <end position="980"/>
    </location>
</feature>
<dbReference type="Pfam" id="PF25039">
    <property type="entry name" value="BLTP1_M"/>
    <property type="match status" value="1"/>
</dbReference>
<dbReference type="PANTHER" id="PTHR31640">
    <property type="entry name" value="TRANSMEMBRANE PROTEIN KIAA1109"/>
    <property type="match status" value="1"/>
</dbReference>
<protein>
    <recommendedName>
        <fullName evidence="6">Fragile site-associated protein C-terminal domain-containing protein</fullName>
    </recommendedName>
</protein>
<dbReference type="InterPro" id="IPR033616">
    <property type="entry name" value="BLTP1"/>
</dbReference>
<feature type="region of interest" description="Disordered" evidence="1">
    <location>
        <begin position="814"/>
        <end position="862"/>
    </location>
</feature>
<dbReference type="GO" id="GO:0048488">
    <property type="term" value="P:synaptic vesicle endocytosis"/>
    <property type="evidence" value="ECO:0007669"/>
    <property type="project" value="TreeGrafter"/>
</dbReference>
<proteinExistence type="predicted"/>
<dbReference type="EMBL" id="LJIG01000933">
    <property type="protein sequence ID" value="KRT86007.1"/>
    <property type="molecule type" value="Genomic_DNA"/>
</dbReference>
<reference evidence="4 5" key="1">
    <citation type="submission" date="2015-09" db="EMBL/GenBank/DDBJ databases">
        <title>Draft genome of the scarab beetle Oryctes borbonicus.</title>
        <authorList>
            <person name="Meyer J.M."/>
            <person name="Markov G.V."/>
            <person name="Baskaran P."/>
            <person name="Herrmann M."/>
            <person name="Sommer R.J."/>
            <person name="Roedelsperger C."/>
        </authorList>
    </citation>
    <scope>NUCLEOTIDE SEQUENCE [LARGE SCALE GENOMIC DNA]</scope>
    <source>
        <strain evidence="4">OB123</strain>
        <tissue evidence="4">Whole animal</tissue>
    </source>
</reference>
<feature type="compositionally biased region" description="Low complexity" evidence="1">
    <location>
        <begin position="1564"/>
        <end position="1576"/>
    </location>
</feature>
<accession>A0A0T6BGI9</accession>
<feature type="compositionally biased region" description="Low complexity" evidence="1">
    <location>
        <begin position="424"/>
        <end position="436"/>
    </location>
</feature>
<organism evidence="4 5">
    <name type="scientific">Oryctes borbonicus</name>
    <dbReference type="NCBI Taxonomy" id="1629725"/>
    <lineage>
        <taxon>Eukaryota</taxon>
        <taxon>Metazoa</taxon>
        <taxon>Ecdysozoa</taxon>
        <taxon>Arthropoda</taxon>
        <taxon>Hexapoda</taxon>
        <taxon>Insecta</taxon>
        <taxon>Pterygota</taxon>
        <taxon>Neoptera</taxon>
        <taxon>Endopterygota</taxon>
        <taxon>Coleoptera</taxon>
        <taxon>Polyphaga</taxon>
        <taxon>Scarabaeiformia</taxon>
        <taxon>Scarabaeidae</taxon>
        <taxon>Dynastinae</taxon>
        <taxon>Oryctes</taxon>
    </lineage>
</organism>
<feature type="region of interest" description="Disordered" evidence="1">
    <location>
        <begin position="714"/>
        <end position="739"/>
    </location>
</feature>
<evidence type="ECO:0000313" key="4">
    <source>
        <dbReference type="EMBL" id="KRT86007.1"/>
    </source>
</evidence>
<evidence type="ECO:0000256" key="1">
    <source>
        <dbReference type="SAM" id="MobiDB-lite"/>
    </source>
</evidence>
<dbReference type="InterPro" id="IPR047104">
    <property type="entry name" value="BLTP1_N"/>
</dbReference>
<feature type="compositionally biased region" description="Basic and acidic residues" evidence="1">
    <location>
        <begin position="958"/>
        <end position="980"/>
    </location>
</feature>
<dbReference type="PANTHER" id="PTHR31640:SF1">
    <property type="entry name" value="BRIDGE-LIKE LIPID TRANSFER PROTEIN FAMILY MEMBER 1"/>
    <property type="match status" value="1"/>
</dbReference>
<gene>
    <name evidence="4" type="ORF">AMK59_1335</name>
</gene>
<feature type="region of interest" description="Disordered" evidence="1">
    <location>
        <begin position="424"/>
        <end position="472"/>
    </location>
</feature>
<evidence type="ECO:0008006" key="6">
    <source>
        <dbReference type="Google" id="ProtNLM"/>
    </source>
</evidence>
<dbReference type="GO" id="GO:0098793">
    <property type="term" value="C:presynapse"/>
    <property type="evidence" value="ECO:0007669"/>
    <property type="project" value="GOC"/>
</dbReference>
<sequence length="1795" mass="200364">IGKTQIALCAHFLHMSFDLPFDEFLPETLPLNFSIQGESIDLSLFIPDFHTSKVAVTSLEKFAKIRSKDGSTTTKKTEIIPKWRSVCSSSNGWVDFWWVPIGAINISYVYHPCPPLGPTPQADISTPVKEENLLSPMRIPRQRKPHRSPQDCVRFDPTTLKADVVTVELEIGPSVLLLYGTALRNFLNLKENIFGDDQMFTDMQQSSTSSDSSDVKSEEGSVDVPLELQEDFDHRNYRPLEVDVSIIMHDIQGHLLKNCMEKDPSCPVVLVERFGFEMKKRYDQTELQLLLSPTILLVSDNVIRPSKEKHLSEGRLTLSSLQIRGHAMFSDIGCTLDQDTIEYAWLIDVQLGRLSGKLSSPQLHSILTCLETLVLLLVDSENELNSPTEDVLLHEPQVAQSKSSPHQNFFPPLQQFLQNKASSSNAAKNISQNSSNVTIQKNEKGAKNERKTSETTTNAKDKKTNTSVNNEGDTNDIDYHKLKYRVSRLAVDAVDFWLVESGVALQLWVSPIRLATCNLHGKQVGSGLSCVIYSMSVRQSVWQPHKYNHAKTENNDIWLEVGAVDFGPLIVESAMSSDVKEHDMFAVQQKFLKMHDDKFKKLWFLWPDLNKAMGRCGCVGGCSFFGSNKNGARFFKPSRKDLEDGANVAAFKVNEPGRDPGYGQSILHEGQLIFRTPPYIVNEISLQDAMATIKRQISVNKGGLDSPKMTVIEKEKKEESETVPKSSPQNSLEKKVSRRYSSTSIRSNILKDVPYLRLMDNCVTVLPAKLDSDSKLHTEKAKLAVSIPDGEPLPKNSISDSKLAVDYFNSPTNVETEQVQTSGPSSDVSVSPQLPTKSVNVSESHHSLGASISSSDEHAQKELQVQRTISMSSENQSEAFFSADEEMNLNSRCSSLRNSMLSSNGTLTRQDSGSAPSARKKYSSELSIVADKQNQYKTSVGLTTSSAPETTKFKLSSHRSDHEIHTPEHRSFNSSRQMEESQRTVQGLVTPQRYPAGKPPGSRVPTADHFIGSPEIKDPILRESLPDSSDSYSSTSYVSAIGSQEDFTLVDLHMQVNRQIVDSPMLMSSYFSHLNQARCLNWEHGSYPSGCDTFAVPLFQKNEEEKLVYIGGRFVPIMDPVSEGVSSMKMVSRAEISSTSSKTPTTPYAYNWDHEEGQGDTDLASTQEEELLSNQIDAGSRTSVIVKLKGDLDIMVSPLLLESFQRFVDALIPTVANLHPMTVINHLHASCVGQVESANILKTSKNIALLTQPRGEGEAEELRPDNYYEETLKTQLQTAIVLPKVNITMVQVSIVEEIISFSALDNVRDLTCVSLFSVCFDNITAKFHSDNQTKEVLRKYYRPAVIQTGSKKGAKKNFLNLHSNTSADTIRGEPVFVESCEQQQKQLVVCLNIGKIHAQLRRLKNECSVLDDAVITAIPSYYSKVLFTSAKVKNNNRGVDYYLQPNPLENTNTVHTEEMNNEEKLGFIMFESGLEGVSLKIVKKFQQESPETIADEKHEPDVPDVQNKPKDESTSTPKLSDNKSSTKVDAKTTKSQASVAPQKGGDRSSAQPETKEQPEEPESKSQPQQHHQTQQQLVSVKKDSSNVISCIIELKVVWFNFAAPPRTPITKKIDYTRLDWNLLSTASPAINAWMNPSNRLAIRVVHMVRSMYRRSTAIVACLMSESLDVCGSHMPTKSRYDKLTPLSRTLQDDPSCQLSTVLQKYYMESEPAIIEANLRESDLPQLFTLRQGVIVLSRQWKTNLYTPLLPQHNIKSRIKPLNVTIAVPEIHQEDICLTDGEQSGNEDPDITDEHA</sequence>
<feature type="compositionally biased region" description="Basic and acidic residues" evidence="1">
    <location>
        <begin position="1520"/>
        <end position="1532"/>
    </location>
</feature>
<dbReference type="InterPro" id="IPR056741">
    <property type="entry name" value="BLTP1_M"/>
</dbReference>
<feature type="non-terminal residue" evidence="4">
    <location>
        <position position="1"/>
    </location>
</feature>
<feature type="compositionally biased region" description="Basic and acidic residues" evidence="1">
    <location>
        <begin position="1553"/>
        <end position="1563"/>
    </location>
</feature>
<feature type="compositionally biased region" description="Polar residues" evidence="1">
    <location>
        <begin position="814"/>
        <end position="841"/>
    </location>
</feature>
<feature type="domain" description="Bridge-like lipid transfer protein family member 1 N-terminal" evidence="2">
    <location>
        <begin position="6"/>
        <end position="392"/>
    </location>
</feature>
<evidence type="ECO:0000259" key="3">
    <source>
        <dbReference type="Pfam" id="PF25039"/>
    </source>
</evidence>
<dbReference type="OrthoDB" id="6766506at2759"/>
<evidence type="ECO:0000259" key="2">
    <source>
        <dbReference type="Pfam" id="PF20413"/>
    </source>
</evidence>
<feature type="domain" description="Bridge-like lipid transfer protein family member 1 middle region" evidence="3">
    <location>
        <begin position="1180"/>
        <end position="1768"/>
    </location>
</feature>
<feature type="non-terminal residue" evidence="4">
    <location>
        <position position="1795"/>
    </location>
</feature>
<dbReference type="Proteomes" id="UP000051574">
    <property type="component" value="Unassembled WGS sequence"/>
</dbReference>
<keyword evidence="5" id="KW-1185">Reference proteome</keyword>
<name>A0A0T6BGI9_9SCAR</name>
<feature type="region of interest" description="Disordered" evidence="1">
    <location>
        <begin position="1490"/>
        <end position="1578"/>
    </location>
</feature>
<feature type="compositionally biased region" description="Basic and acidic residues" evidence="1">
    <location>
        <begin position="441"/>
        <end position="464"/>
    </location>
</feature>
<comment type="caution">
    <text evidence="4">The sequence shown here is derived from an EMBL/GenBank/DDBJ whole genome shotgun (WGS) entry which is preliminary data.</text>
</comment>
<feature type="compositionally biased region" description="Basic and acidic residues" evidence="1">
    <location>
        <begin position="1494"/>
        <end position="1513"/>
    </location>
</feature>
<dbReference type="Pfam" id="PF20413">
    <property type="entry name" value="BLTP1_N"/>
    <property type="match status" value="1"/>
</dbReference>